<name>A0ABT4CQ77_9CLOT</name>
<dbReference type="InterPro" id="IPR052913">
    <property type="entry name" value="Glycopeptide_resist_protein"/>
</dbReference>
<gene>
    <name evidence="1" type="primary">vanW</name>
    <name evidence="1" type="ORF">OXH55_11190</name>
</gene>
<comment type="caution">
    <text evidence="1">The sequence shown here is derived from an EMBL/GenBank/DDBJ whole genome shotgun (WGS) entry which is preliminary data.</text>
</comment>
<reference evidence="1" key="1">
    <citation type="submission" date="2022-12" db="EMBL/GenBank/DDBJ databases">
        <authorList>
            <person name="Wang J."/>
        </authorList>
    </citation>
    <scope>NUCLEOTIDE SEQUENCE</scope>
    <source>
        <strain evidence="1">HY-42-06</strain>
    </source>
</reference>
<accession>A0ABT4CQ77</accession>
<dbReference type="NCBIfam" id="NF033128">
    <property type="entry name" value="vanW-gen"/>
    <property type="match status" value="1"/>
</dbReference>
<dbReference type="Proteomes" id="UP001079657">
    <property type="component" value="Unassembled WGS sequence"/>
</dbReference>
<organism evidence="1 2">
    <name type="scientific">Clostridium ganghwense</name>
    <dbReference type="NCBI Taxonomy" id="312089"/>
    <lineage>
        <taxon>Bacteria</taxon>
        <taxon>Bacillati</taxon>
        <taxon>Bacillota</taxon>
        <taxon>Clostridia</taxon>
        <taxon>Eubacteriales</taxon>
        <taxon>Clostridiaceae</taxon>
        <taxon>Clostridium</taxon>
    </lineage>
</organism>
<dbReference type="InterPro" id="IPR007391">
    <property type="entry name" value="Vancomycin_resist_VanW"/>
</dbReference>
<keyword evidence="2" id="KW-1185">Reference proteome</keyword>
<dbReference type="PANTHER" id="PTHR35788:SF1">
    <property type="entry name" value="EXPORTED PROTEIN"/>
    <property type="match status" value="1"/>
</dbReference>
<sequence>MTRKRLTQTFPFLLPLRQKQRKLFFYMKMYFDSNKYARKIENELLPYKIFEAASLMLNKNSGFNMKYQMNKVHNLKLAAKTLNGLVIKPNETFSFCKLVRCADRYQSFKDGLTLLDGKIVGSYGGGLCQLSNLLFWMFLHTPLTIVERQGHAVESFPSTTIDLPYGIDATINDGWLDLKVRNDTDTTFQIAVSFDDEFMYGNILSDCEQTYEYEIFNQSISYCKIGGKVFQKASVDCNRIDKTTKQKEHISLYNNICEIGYILPDDIEFVEEGD</sequence>
<evidence type="ECO:0000313" key="2">
    <source>
        <dbReference type="Proteomes" id="UP001079657"/>
    </source>
</evidence>
<dbReference type="EMBL" id="JAPQES010000003">
    <property type="protein sequence ID" value="MCY6371200.1"/>
    <property type="molecule type" value="Genomic_DNA"/>
</dbReference>
<dbReference type="Pfam" id="PF04294">
    <property type="entry name" value="VanW"/>
    <property type="match status" value="1"/>
</dbReference>
<evidence type="ECO:0000313" key="1">
    <source>
        <dbReference type="EMBL" id="MCY6371200.1"/>
    </source>
</evidence>
<dbReference type="PANTHER" id="PTHR35788">
    <property type="entry name" value="EXPORTED PROTEIN-RELATED"/>
    <property type="match status" value="1"/>
</dbReference>
<dbReference type="RefSeq" id="WP_268050059.1">
    <property type="nucleotide sequence ID" value="NZ_JAPQES010000003.1"/>
</dbReference>
<proteinExistence type="predicted"/>
<protein>
    <submittedName>
        <fullName evidence="1">Glycopeptide resistance accessory protein VanW</fullName>
    </submittedName>
</protein>